<dbReference type="EMBL" id="PEUA01000047">
    <property type="protein sequence ID" value="PIV42434.1"/>
    <property type="molecule type" value="Genomic_DNA"/>
</dbReference>
<dbReference type="GO" id="GO:0016020">
    <property type="term" value="C:membrane"/>
    <property type="evidence" value="ECO:0007669"/>
    <property type="project" value="InterPro"/>
</dbReference>
<proteinExistence type="predicted"/>
<reference evidence="3" key="1">
    <citation type="submission" date="2017-09" db="EMBL/GenBank/DDBJ databases">
        <title>Depth-based differentiation of microbial function through sediment-hosted aquifers and enrichment of novel symbionts in the deep terrestrial subsurface.</title>
        <authorList>
            <person name="Probst A.J."/>
            <person name="Ladd B."/>
            <person name="Jarett J.K."/>
            <person name="Geller-Mcgrath D.E."/>
            <person name="Sieber C.M.K."/>
            <person name="Emerson J.B."/>
            <person name="Anantharaman K."/>
            <person name="Thomas B.C."/>
            <person name="Malmstrom R."/>
            <person name="Stieglmeier M."/>
            <person name="Klingl A."/>
            <person name="Woyke T."/>
            <person name="Ryan C.M."/>
            <person name="Banfield J.F."/>
        </authorList>
    </citation>
    <scope>NUCLEOTIDE SEQUENCE [LARGE SCALE GENOMIC DNA]</scope>
</reference>
<name>A0A2M7D7P4_9BACT</name>
<evidence type="ECO:0000313" key="3">
    <source>
        <dbReference type="Proteomes" id="UP000230304"/>
    </source>
</evidence>
<dbReference type="Pfam" id="PF03412">
    <property type="entry name" value="Peptidase_C39"/>
    <property type="match status" value="1"/>
</dbReference>
<evidence type="ECO:0000313" key="2">
    <source>
        <dbReference type="EMBL" id="PIV42434.1"/>
    </source>
</evidence>
<comment type="caution">
    <text evidence="2">The sequence shown here is derived from an EMBL/GenBank/DDBJ whole genome shotgun (WGS) entry which is preliminary data.</text>
</comment>
<dbReference type="PROSITE" id="PS50990">
    <property type="entry name" value="PEPTIDASE_C39"/>
    <property type="match status" value="1"/>
</dbReference>
<protein>
    <recommendedName>
        <fullName evidence="1">Peptidase C39 domain-containing protein</fullName>
    </recommendedName>
</protein>
<dbReference type="AlphaFoldDB" id="A0A2M7D7P4"/>
<gene>
    <name evidence="2" type="ORF">COS26_02140</name>
</gene>
<dbReference type="GO" id="GO:0006508">
    <property type="term" value="P:proteolysis"/>
    <property type="evidence" value="ECO:0007669"/>
    <property type="project" value="InterPro"/>
</dbReference>
<dbReference type="Gene3D" id="3.90.70.10">
    <property type="entry name" value="Cysteine proteinases"/>
    <property type="match status" value="1"/>
</dbReference>
<dbReference type="Proteomes" id="UP000230304">
    <property type="component" value="Unassembled WGS sequence"/>
</dbReference>
<sequence length="164" mass="18901">MIKLKPFRQTPGLCGPASLKMVLDYYGVSVSEQELARLAGSSKEKGTSVSGLIKAAKRLGFDAFVKKNSSLDDLRHFTEKKIPVIVDWFFEDDGHYSVVVDMGKKEITLMDPTLRKILIYVRRRRFFLKDFLRVWFDFPGDYIKSPKDLVLRLMLVVTPKKNPR</sequence>
<feature type="domain" description="Peptidase C39" evidence="1">
    <location>
        <begin position="8"/>
        <end position="142"/>
    </location>
</feature>
<dbReference type="GO" id="GO:0005524">
    <property type="term" value="F:ATP binding"/>
    <property type="evidence" value="ECO:0007669"/>
    <property type="project" value="InterPro"/>
</dbReference>
<organism evidence="2 3">
    <name type="scientific">Candidatus Nealsonbacteria bacterium CG02_land_8_20_14_3_00_40_11</name>
    <dbReference type="NCBI Taxonomy" id="1974700"/>
    <lineage>
        <taxon>Bacteria</taxon>
        <taxon>Candidatus Nealsoniibacteriota</taxon>
    </lineage>
</organism>
<dbReference type="InterPro" id="IPR005074">
    <property type="entry name" value="Peptidase_C39"/>
</dbReference>
<dbReference type="GO" id="GO:0008233">
    <property type="term" value="F:peptidase activity"/>
    <property type="evidence" value="ECO:0007669"/>
    <property type="project" value="InterPro"/>
</dbReference>
<accession>A0A2M7D7P4</accession>
<evidence type="ECO:0000259" key="1">
    <source>
        <dbReference type="PROSITE" id="PS50990"/>
    </source>
</evidence>